<evidence type="ECO:0000313" key="2">
    <source>
        <dbReference type="Proteomes" id="UP000294530"/>
    </source>
</evidence>
<dbReference type="KEGG" id="blac:94351828"/>
<dbReference type="Proteomes" id="UP000294530">
    <property type="component" value="Unassembled WGS sequence"/>
</dbReference>
<dbReference type="EMBL" id="SHOA02000005">
    <property type="protein sequence ID" value="TDH69448.1"/>
    <property type="molecule type" value="Genomic_DNA"/>
</dbReference>
<proteinExistence type="predicted"/>
<keyword evidence="2" id="KW-1185">Reference proteome</keyword>
<name>A0A976IEK8_BRELC</name>
<evidence type="ECO:0000313" key="1">
    <source>
        <dbReference type="EMBL" id="TDH69448.1"/>
    </source>
</evidence>
<sequence length="81" mass="9076">METQTSFLLEIGLEIYLSSTNTSSWSSLLQGLVLTTMKMIFRVMLPIIPGSCDTGLHKLALHEVAMWRIKLESDPPAKLKL</sequence>
<organism evidence="1 2">
    <name type="scientific">Bremia lactucae</name>
    <name type="common">Lettuce downy mildew</name>
    <dbReference type="NCBI Taxonomy" id="4779"/>
    <lineage>
        <taxon>Eukaryota</taxon>
        <taxon>Sar</taxon>
        <taxon>Stramenopiles</taxon>
        <taxon>Oomycota</taxon>
        <taxon>Peronosporomycetes</taxon>
        <taxon>Peronosporales</taxon>
        <taxon>Peronosporaceae</taxon>
        <taxon>Bremia</taxon>
    </lineage>
</organism>
<reference evidence="1 2" key="1">
    <citation type="journal article" date="2021" name="Genome Biol.">
        <title>AFLAP: assembly-free linkage analysis pipeline using k-mers from genome sequencing data.</title>
        <authorList>
            <person name="Fletcher K."/>
            <person name="Zhang L."/>
            <person name="Gil J."/>
            <person name="Han R."/>
            <person name="Cavanaugh K."/>
            <person name="Michelmore R."/>
        </authorList>
    </citation>
    <scope>NUCLEOTIDE SEQUENCE [LARGE SCALE GENOMIC DNA]</scope>
    <source>
        <strain evidence="1 2">SF5</strain>
    </source>
</reference>
<protein>
    <submittedName>
        <fullName evidence="1">Uncharacterized protein</fullName>
    </submittedName>
</protein>
<dbReference type="RefSeq" id="XP_067818947.1">
    <property type="nucleotide sequence ID" value="XM_067966157.1"/>
</dbReference>
<comment type="caution">
    <text evidence="1">The sequence shown here is derived from an EMBL/GenBank/DDBJ whole genome shotgun (WGS) entry which is preliminary data.</text>
</comment>
<dbReference type="AlphaFoldDB" id="A0A976IEK8"/>
<accession>A0A976IEK8</accession>
<gene>
    <name evidence="1" type="ORF">CCR75_008102</name>
</gene>
<dbReference type="GeneID" id="94351828"/>